<sequence>MDRRSFLKLALTGGMSALAASYPVFIERQLVRINTYKIPVPRLPEAFENFTIVQLTDLHYGFLVSLSFLRNVIRRANAISKDIVVCTGDYVHERDSVRQIDGVWPEMGKLEAPLGAYSVLGNHDHLGNTDRSVYWLNRTGQNLRHGNRCFERGKERLWLVGAGDLWEDHADMDRLMRDIPDDECRIVLAHNPDTADTACKKRTDLFICGHTHGGQVSIPFYGPPVLPVKNRAYSAGLKRSEKGTPVFISRGIGWSIYPVRFNCAPEIAVLKLVRGV</sequence>
<evidence type="ECO:0000256" key="2">
    <source>
        <dbReference type="ARBA" id="ARBA00022801"/>
    </source>
</evidence>
<feature type="chain" id="PRO_5019069864" evidence="3">
    <location>
        <begin position="20"/>
        <end position="276"/>
    </location>
</feature>
<dbReference type="PANTHER" id="PTHR31302:SF31">
    <property type="entry name" value="PHOSPHODIESTERASE YAEI"/>
    <property type="match status" value="1"/>
</dbReference>
<dbReference type="OrthoDB" id="9780884at2"/>
<proteinExistence type="predicted"/>
<protein>
    <submittedName>
        <fullName evidence="5">Metallophosphoesterase</fullName>
    </submittedName>
</protein>
<reference evidence="6" key="2">
    <citation type="submission" date="2019-01" db="EMBL/GenBank/DDBJ databases">
        <title>Genome sequence of Desulfonema ishimotonii strain Tokyo 01.</title>
        <authorList>
            <person name="Fukui M."/>
        </authorList>
    </citation>
    <scope>NUCLEOTIDE SEQUENCE [LARGE SCALE GENOMIC DNA]</scope>
    <source>
        <strain evidence="6">Tokyo 01</strain>
    </source>
</reference>
<evidence type="ECO:0000313" key="6">
    <source>
        <dbReference type="Proteomes" id="UP000288096"/>
    </source>
</evidence>
<dbReference type="CDD" id="cd07385">
    <property type="entry name" value="MPP_YkuE_C"/>
    <property type="match status" value="1"/>
</dbReference>
<dbReference type="RefSeq" id="WP_124330388.1">
    <property type="nucleotide sequence ID" value="NZ_BEXT01000001.1"/>
</dbReference>
<dbReference type="GO" id="GO:0046872">
    <property type="term" value="F:metal ion binding"/>
    <property type="evidence" value="ECO:0007669"/>
    <property type="project" value="UniProtKB-KW"/>
</dbReference>
<reference evidence="6" key="1">
    <citation type="submission" date="2017-11" db="EMBL/GenBank/DDBJ databases">
        <authorList>
            <person name="Watanabe M."/>
            <person name="Kojima H."/>
        </authorList>
    </citation>
    <scope>NUCLEOTIDE SEQUENCE [LARGE SCALE GENOMIC DNA]</scope>
    <source>
        <strain evidence="6">Tokyo 01</strain>
    </source>
</reference>
<keyword evidence="1" id="KW-0479">Metal-binding</keyword>
<dbReference type="Gene3D" id="3.60.21.10">
    <property type="match status" value="1"/>
</dbReference>
<name>A0A401G278_9BACT</name>
<keyword evidence="3" id="KW-0732">Signal</keyword>
<dbReference type="GO" id="GO:0016020">
    <property type="term" value="C:membrane"/>
    <property type="evidence" value="ECO:0007669"/>
    <property type="project" value="GOC"/>
</dbReference>
<evidence type="ECO:0000256" key="3">
    <source>
        <dbReference type="SAM" id="SignalP"/>
    </source>
</evidence>
<dbReference type="Proteomes" id="UP000288096">
    <property type="component" value="Unassembled WGS sequence"/>
</dbReference>
<dbReference type="InterPro" id="IPR051158">
    <property type="entry name" value="Metallophosphoesterase_sf"/>
</dbReference>
<dbReference type="PANTHER" id="PTHR31302">
    <property type="entry name" value="TRANSMEMBRANE PROTEIN WITH METALLOPHOSPHOESTERASE DOMAIN-RELATED"/>
    <property type="match status" value="1"/>
</dbReference>
<dbReference type="InterPro" id="IPR004843">
    <property type="entry name" value="Calcineurin-like_PHP"/>
</dbReference>
<evidence type="ECO:0000256" key="1">
    <source>
        <dbReference type="ARBA" id="ARBA00022723"/>
    </source>
</evidence>
<dbReference type="EMBL" id="BEXT01000001">
    <property type="protein sequence ID" value="GBC63305.1"/>
    <property type="molecule type" value="Genomic_DNA"/>
</dbReference>
<feature type="domain" description="Calcineurin-like phosphoesterase" evidence="4">
    <location>
        <begin position="51"/>
        <end position="213"/>
    </location>
</feature>
<comment type="caution">
    <text evidence="5">The sequence shown here is derived from an EMBL/GenBank/DDBJ whole genome shotgun (WGS) entry which is preliminary data.</text>
</comment>
<accession>A0A401G278</accession>
<organism evidence="5 6">
    <name type="scientific">Desulfonema ishimotonii</name>
    <dbReference type="NCBI Taxonomy" id="45657"/>
    <lineage>
        <taxon>Bacteria</taxon>
        <taxon>Pseudomonadati</taxon>
        <taxon>Thermodesulfobacteriota</taxon>
        <taxon>Desulfobacteria</taxon>
        <taxon>Desulfobacterales</taxon>
        <taxon>Desulfococcaceae</taxon>
        <taxon>Desulfonema</taxon>
    </lineage>
</organism>
<gene>
    <name evidence="5" type="ORF">DENIS_4299</name>
</gene>
<dbReference type="AlphaFoldDB" id="A0A401G278"/>
<keyword evidence="2" id="KW-0378">Hydrolase</keyword>
<evidence type="ECO:0000313" key="5">
    <source>
        <dbReference type="EMBL" id="GBC63305.1"/>
    </source>
</evidence>
<dbReference type="SUPFAM" id="SSF56300">
    <property type="entry name" value="Metallo-dependent phosphatases"/>
    <property type="match status" value="1"/>
</dbReference>
<dbReference type="Pfam" id="PF00149">
    <property type="entry name" value="Metallophos"/>
    <property type="match status" value="1"/>
</dbReference>
<dbReference type="InterPro" id="IPR029052">
    <property type="entry name" value="Metallo-depent_PP-like"/>
</dbReference>
<feature type="signal peptide" evidence="3">
    <location>
        <begin position="1"/>
        <end position="19"/>
    </location>
</feature>
<dbReference type="GO" id="GO:0009245">
    <property type="term" value="P:lipid A biosynthetic process"/>
    <property type="evidence" value="ECO:0007669"/>
    <property type="project" value="TreeGrafter"/>
</dbReference>
<evidence type="ECO:0000259" key="4">
    <source>
        <dbReference type="Pfam" id="PF00149"/>
    </source>
</evidence>
<dbReference type="GO" id="GO:0008758">
    <property type="term" value="F:UDP-2,3-diacylglucosamine hydrolase activity"/>
    <property type="evidence" value="ECO:0007669"/>
    <property type="project" value="TreeGrafter"/>
</dbReference>
<keyword evidence="6" id="KW-1185">Reference proteome</keyword>